<gene>
    <name evidence="1" type="ORF">RFULGI_LOCUS16760</name>
</gene>
<evidence type="ECO:0000313" key="1">
    <source>
        <dbReference type="EMBL" id="CAG8791169.1"/>
    </source>
</evidence>
<dbReference type="AlphaFoldDB" id="A0A9N9JQB2"/>
<keyword evidence="2" id="KW-1185">Reference proteome</keyword>
<accession>A0A9N9JQB2</accession>
<reference evidence="1" key="1">
    <citation type="submission" date="2021-06" db="EMBL/GenBank/DDBJ databases">
        <authorList>
            <person name="Kallberg Y."/>
            <person name="Tangrot J."/>
            <person name="Rosling A."/>
        </authorList>
    </citation>
    <scope>NUCLEOTIDE SEQUENCE</scope>
    <source>
        <strain evidence="1">IN212</strain>
    </source>
</reference>
<organism evidence="1 2">
    <name type="scientific">Racocetra fulgida</name>
    <dbReference type="NCBI Taxonomy" id="60492"/>
    <lineage>
        <taxon>Eukaryota</taxon>
        <taxon>Fungi</taxon>
        <taxon>Fungi incertae sedis</taxon>
        <taxon>Mucoromycota</taxon>
        <taxon>Glomeromycotina</taxon>
        <taxon>Glomeromycetes</taxon>
        <taxon>Diversisporales</taxon>
        <taxon>Gigasporaceae</taxon>
        <taxon>Racocetra</taxon>
    </lineage>
</organism>
<proteinExistence type="predicted"/>
<feature type="non-terminal residue" evidence="1">
    <location>
        <position position="101"/>
    </location>
</feature>
<comment type="caution">
    <text evidence="1">The sequence shown here is derived from an EMBL/GenBank/DDBJ whole genome shotgun (WGS) entry which is preliminary data.</text>
</comment>
<feature type="non-terminal residue" evidence="1">
    <location>
        <position position="1"/>
    </location>
</feature>
<dbReference type="EMBL" id="CAJVPZ010061470">
    <property type="protein sequence ID" value="CAG8791169.1"/>
    <property type="molecule type" value="Genomic_DNA"/>
</dbReference>
<evidence type="ECO:0000313" key="2">
    <source>
        <dbReference type="Proteomes" id="UP000789396"/>
    </source>
</evidence>
<protein>
    <submittedName>
        <fullName evidence="1">10001_t:CDS:1</fullName>
    </submittedName>
</protein>
<dbReference type="OrthoDB" id="430051at2759"/>
<sequence length="101" mass="11834">SIIRKYGNDEFHIVIEKQPATVKIHFKKNNEHIIVPEFFKCKCSKSELNVDELTEINPLIYEEEEIDKKVNNSIYNHINIDENTDVIYKDTNNSSPKANQI</sequence>
<dbReference type="Proteomes" id="UP000789396">
    <property type="component" value="Unassembled WGS sequence"/>
</dbReference>
<name>A0A9N9JQB2_9GLOM</name>